<protein>
    <submittedName>
        <fullName evidence="1">Uncharacterized protein</fullName>
    </submittedName>
</protein>
<keyword evidence="2" id="KW-1185">Reference proteome</keyword>
<reference evidence="1" key="2">
    <citation type="submission" date="2020-09" db="EMBL/GenBank/DDBJ databases">
        <authorList>
            <person name="Sun Q."/>
            <person name="Zhou Y."/>
        </authorList>
    </citation>
    <scope>NUCLEOTIDE SEQUENCE</scope>
    <source>
        <strain evidence="1">CGMCC 1.16012</strain>
    </source>
</reference>
<dbReference type="AlphaFoldDB" id="A0A917AB90"/>
<dbReference type="RefSeq" id="WP_095596703.1">
    <property type="nucleotide sequence ID" value="NZ_BMKN01000001.1"/>
</dbReference>
<evidence type="ECO:0000313" key="1">
    <source>
        <dbReference type="EMBL" id="GGE39207.1"/>
    </source>
</evidence>
<gene>
    <name evidence="1" type="ORF">GCM10011517_03680</name>
</gene>
<comment type="caution">
    <text evidence="1">The sequence shown here is derived from an EMBL/GenBank/DDBJ whole genome shotgun (WGS) entry which is preliminary data.</text>
</comment>
<reference evidence="1" key="1">
    <citation type="journal article" date="2014" name="Int. J. Syst. Evol. Microbiol.">
        <title>Complete genome sequence of Corynebacterium casei LMG S-19264T (=DSM 44701T), isolated from a smear-ripened cheese.</title>
        <authorList>
            <consortium name="US DOE Joint Genome Institute (JGI-PGF)"/>
            <person name="Walter F."/>
            <person name="Albersmeier A."/>
            <person name="Kalinowski J."/>
            <person name="Ruckert C."/>
        </authorList>
    </citation>
    <scope>NUCLEOTIDE SEQUENCE</scope>
    <source>
        <strain evidence="1">CGMCC 1.16012</strain>
    </source>
</reference>
<sequence>MGIIKDVQGCLAQVPEPDFYDLEAALAEAERMADEFADVRPQTYIVPIERFAGLPIYKEASTEQNKSASL</sequence>
<name>A0A917AB90_9RHOB</name>
<organism evidence="1 2">
    <name type="scientific">Actibacterium pelagium</name>
    <dbReference type="NCBI Taxonomy" id="2029103"/>
    <lineage>
        <taxon>Bacteria</taxon>
        <taxon>Pseudomonadati</taxon>
        <taxon>Pseudomonadota</taxon>
        <taxon>Alphaproteobacteria</taxon>
        <taxon>Rhodobacterales</taxon>
        <taxon>Roseobacteraceae</taxon>
        <taxon>Actibacterium</taxon>
    </lineage>
</organism>
<evidence type="ECO:0000313" key="2">
    <source>
        <dbReference type="Proteomes" id="UP000606730"/>
    </source>
</evidence>
<proteinExistence type="predicted"/>
<accession>A0A917AB90</accession>
<dbReference type="EMBL" id="BMKN01000001">
    <property type="protein sequence ID" value="GGE39207.1"/>
    <property type="molecule type" value="Genomic_DNA"/>
</dbReference>
<dbReference type="Proteomes" id="UP000606730">
    <property type="component" value="Unassembled WGS sequence"/>
</dbReference>